<organism evidence="2 3">
    <name type="scientific">Globodera rostochiensis</name>
    <name type="common">Golden nematode worm</name>
    <name type="synonym">Heterodera rostochiensis</name>
    <dbReference type="NCBI Taxonomy" id="31243"/>
    <lineage>
        <taxon>Eukaryota</taxon>
        <taxon>Metazoa</taxon>
        <taxon>Ecdysozoa</taxon>
        <taxon>Nematoda</taxon>
        <taxon>Chromadorea</taxon>
        <taxon>Rhabditida</taxon>
        <taxon>Tylenchina</taxon>
        <taxon>Tylenchomorpha</taxon>
        <taxon>Tylenchoidea</taxon>
        <taxon>Heteroderidae</taxon>
        <taxon>Heteroderinae</taxon>
        <taxon>Globodera</taxon>
    </lineage>
</organism>
<dbReference type="AlphaFoldDB" id="A0A914HWH4"/>
<accession>A0A914HWH4</accession>
<evidence type="ECO:0000313" key="2">
    <source>
        <dbReference type="Proteomes" id="UP000887572"/>
    </source>
</evidence>
<evidence type="ECO:0000313" key="3">
    <source>
        <dbReference type="WBParaSite" id="Gr19_v10_g4793.t1"/>
    </source>
</evidence>
<name>A0A914HWH4_GLORO</name>
<sequence>MSPFYLAVYAVLLFASFGPIVKSDYCCGHCFSIYAIRMSYCGEPPESLCRANARMKYAGCVVKCPPECPRPNDVFIGG</sequence>
<feature type="signal peptide" evidence="1">
    <location>
        <begin position="1"/>
        <end position="23"/>
    </location>
</feature>
<feature type="chain" id="PRO_5037732382" evidence="1">
    <location>
        <begin position="24"/>
        <end position="78"/>
    </location>
</feature>
<dbReference type="WBParaSite" id="Gr19_v10_g4793.t1">
    <property type="protein sequence ID" value="Gr19_v10_g4793.t1"/>
    <property type="gene ID" value="Gr19_v10_g4793"/>
</dbReference>
<protein>
    <submittedName>
        <fullName evidence="3">Uncharacterized protein</fullName>
    </submittedName>
</protein>
<evidence type="ECO:0000256" key="1">
    <source>
        <dbReference type="SAM" id="SignalP"/>
    </source>
</evidence>
<keyword evidence="2" id="KW-1185">Reference proteome</keyword>
<reference evidence="3" key="1">
    <citation type="submission" date="2022-11" db="UniProtKB">
        <authorList>
            <consortium name="WormBaseParasite"/>
        </authorList>
    </citation>
    <scope>IDENTIFICATION</scope>
</reference>
<proteinExistence type="predicted"/>
<dbReference type="Proteomes" id="UP000887572">
    <property type="component" value="Unplaced"/>
</dbReference>
<keyword evidence="1" id="KW-0732">Signal</keyword>